<dbReference type="PROSITE" id="PS00080">
    <property type="entry name" value="MULTICOPPER_OXIDASE2"/>
    <property type="match status" value="1"/>
</dbReference>
<evidence type="ECO:0000256" key="5">
    <source>
        <dbReference type="ARBA" id="ARBA00022723"/>
    </source>
</evidence>
<evidence type="ECO:0000313" key="13">
    <source>
        <dbReference type="Proteomes" id="UP000001072"/>
    </source>
</evidence>
<accession>F4RW99</accession>
<keyword evidence="7" id="KW-0186">Copper</keyword>
<keyword evidence="13" id="KW-1185">Reference proteome</keyword>
<evidence type="ECO:0000313" key="12">
    <source>
        <dbReference type="EMBL" id="EGG03358.1"/>
    </source>
</evidence>
<keyword evidence="6" id="KW-0560">Oxidoreductase</keyword>
<dbReference type="NCBIfam" id="TIGR03390">
    <property type="entry name" value="ascorbOXfungal"/>
    <property type="match status" value="1"/>
</dbReference>
<dbReference type="EMBL" id="GL883125">
    <property type="protein sequence ID" value="EGG03358.1"/>
    <property type="molecule type" value="Genomic_DNA"/>
</dbReference>
<dbReference type="InterPro" id="IPR011707">
    <property type="entry name" value="Cu-oxidase-like_N"/>
</dbReference>
<dbReference type="CDD" id="cd13873">
    <property type="entry name" value="CuRO_2_AAO_like_2"/>
    <property type="match status" value="1"/>
</dbReference>
<comment type="cofactor">
    <cofactor evidence="2">
        <name>Cu cation</name>
        <dbReference type="ChEBI" id="CHEBI:23378"/>
    </cofactor>
</comment>
<dbReference type="InterPro" id="IPR008972">
    <property type="entry name" value="Cupredoxin"/>
</dbReference>
<dbReference type="InterPro" id="IPR045087">
    <property type="entry name" value="Cu-oxidase_fam"/>
</dbReference>
<organism evidence="13">
    <name type="scientific">Melampsora larici-populina (strain 98AG31 / pathotype 3-4-7)</name>
    <name type="common">Poplar leaf rust fungus</name>
    <dbReference type="NCBI Taxonomy" id="747676"/>
    <lineage>
        <taxon>Eukaryota</taxon>
        <taxon>Fungi</taxon>
        <taxon>Dikarya</taxon>
        <taxon>Basidiomycota</taxon>
        <taxon>Pucciniomycotina</taxon>
        <taxon>Pucciniomycetes</taxon>
        <taxon>Pucciniales</taxon>
        <taxon>Melampsoraceae</taxon>
        <taxon>Melampsora</taxon>
    </lineage>
</organism>
<proteinExistence type="inferred from homology"/>
<dbReference type="Proteomes" id="UP000001072">
    <property type="component" value="Unassembled WGS sequence"/>
</dbReference>
<keyword evidence="8" id="KW-0325">Glycoprotein</keyword>
<dbReference type="InterPro" id="IPR033138">
    <property type="entry name" value="Cu_oxidase_CS"/>
</dbReference>
<dbReference type="InParanoid" id="F4RW99"/>
<dbReference type="VEuPathDB" id="FungiDB:MELLADRAFT_23711"/>
<dbReference type="GO" id="GO:0005507">
    <property type="term" value="F:copper ion binding"/>
    <property type="evidence" value="ECO:0007669"/>
    <property type="project" value="InterPro"/>
</dbReference>
<gene>
    <name evidence="12" type="ORF">MELLADRAFT_23711</name>
</gene>
<dbReference type="GO" id="GO:0052716">
    <property type="term" value="F:hydroquinone:oxygen oxidoreductase activity"/>
    <property type="evidence" value="ECO:0007669"/>
    <property type="project" value="UniProtKB-EC"/>
</dbReference>
<dbReference type="InterPro" id="IPR002355">
    <property type="entry name" value="Cu_oxidase_Cu_BS"/>
</dbReference>
<protein>
    <recommendedName>
        <fullName evidence="4">laccase</fullName>
        <ecNumber evidence="4">1.10.3.2</ecNumber>
    </recommendedName>
</protein>
<feature type="non-terminal residue" evidence="12">
    <location>
        <position position="1"/>
    </location>
</feature>
<evidence type="ECO:0000256" key="8">
    <source>
        <dbReference type="ARBA" id="ARBA00023180"/>
    </source>
</evidence>
<dbReference type="Pfam" id="PF07731">
    <property type="entry name" value="Cu-oxidase_2"/>
    <property type="match status" value="2"/>
</dbReference>
<dbReference type="OrthoDB" id="2121828at2759"/>
<keyword evidence="5" id="KW-0479">Metal-binding</keyword>
<sequence>WSPSTTLRVSRARIASDCTLRDSVVINGTSPGPELRFQAGQKLWIRVYNDLEKENTTIHWHGISQFGSPFADGTEVSQYPIPPGSFFDYEFDLPDDTAGTYMYHGHVDLDIITAYGALIIEDKKPPPYQYDAEITLLFADYFHVGDLDISSKLISRPFKALTKPNSLLLNGNALGECTPNGTVTQCETGCHHHVIDVEPSKTYRIRAIGITTLSFLSIAIQGHSNLSFIEVDGYYVQKLDSDHLEIHSGQRYSFLLKTKSLSELQAAPNQGNEFWGRMETRWRPERDRGAFLLRYQTDPSRTTASPSDSTPLPDEKVDWILDDFSPLSKDDVAPSASEVTRRIVVGSQQMKTSEGGIEWLVNGMAYSGSHQLIPYLVAAYLKESPLHPDYETAKLNHGFDSKSSTFPVKLNEVIELVILNSASYAGQTESHPWHFHGQSPYYIASGTGKFTDSSLKRAINKRKGKPYRRDTQVLFSGKGSTWIKPASFIPAGTVSGWFLLRMKAETVGAFLMHCHIALHMTMGMMATLLIG</sequence>
<evidence type="ECO:0000256" key="7">
    <source>
        <dbReference type="ARBA" id="ARBA00023008"/>
    </source>
</evidence>
<feature type="domain" description="Plastocyanin-like" evidence="10">
    <location>
        <begin position="396"/>
        <end position="476"/>
    </location>
</feature>
<dbReference type="KEGG" id="mlr:MELLADRAFT_23711"/>
<feature type="domain" description="Plastocyanin-like" evidence="10">
    <location>
        <begin position="495"/>
        <end position="529"/>
    </location>
</feature>
<feature type="domain" description="Plastocyanin-like" evidence="11">
    <location>
        <begin position="10"/>
        <end position="124"/>
    </location>
</feature>
<dbReference type="Pfam" id="PF00394">
    <property type="entry name" value="Cu-oxidase"/>
    <property type="match status" value="1"/>
</dbReference>
<evidence type="ECO:0000256" key="6">
    <source>
        <dbReference type="ARBA" id="ARBA00023002"/>
    </source>
</evidence>
<dbReference type="HOGENOM" id="CLU_006504_8_3_1"/>
<evidence type="ECO:0000256" key="4">
    <source>
        <dbReference type="ARBA" id="ARBA00012297"/>
    </source>
</evidence>
<dbReference type="PANTHER" id="PTHR11709">
    <property type="entry name" value="MULTI-COPPER OXIDASE"/>
    <property type="match status" value="1"/>
</dbReference>
<dbReference type="InterPro" id="IPR001117">
    <property type="entry name" value="Cu-oxidase_2nd"/>
</dbReference>
<dbReference type="STRING" id="747676.F4RW99"/>
<dbReference type="PROSITE" id="PS00079">
    <property type="entry name" value="MULTICOPPER_OXIDASE1"/>
    <property type="match status" value="1"/>
</dbReference>
<dbReference type="AlphaFoldDB" id="F4RW99"/>
<evidence type="ECO:0000256" key="2">
    <source>
        <dbReference type="ARBA" id="ARBA00001935"/>
    </source>
</evidence>
<dbReference type="PANTHER" id="PTHR11709:SF394">
    <property type="entry name" value="FI03373P-RELATED"/>
    <property type="match status" value="1"/>
</dbReference>
<dbReference type="InterPro" id="IPR017762">
    <property type="entry name" value="Multicopper_oxidase_fun"/>
</dbReference>
<dbReference type="GeneID" id="18926913"/>
<evidence type="ECO:0000259" key="11">
    <source>
        <dbReference type="Pfam" id="PF07732"/>
    </source>
</evidence>
<dbReference type="InterPro" id="IPR035666">
    <property type="entry name" value="MCO_CuRO_3"/>
</dbReference>
<reference evidence="13" key="1">
    <citation type="journal article" date="2011" name="Proc. Natl. Acad. Sci. U.S.A.">
        <title>Obligate biotrophy features unraveled by the genomic analysis of rust fungi.</title>
        <authorList>
            <person name="Duplessis S."/>
            <person name="Cuomo C.A."/>
            <person name="Lin Y.-C."/>
            <person name="Aerts A."/>
            <person name="Tisserant E."/>
            <person name="Veneault-Fourrey C."/>
            <person name="Joly D.L."/>
            <person name="Hacquard S."/>
            <person name="Amselem J."/>
            <person name="Cantarel B.L."/>
            <person name="Chiu R."/>
            <person name="Coutinho P.M."/>
            <person name="Feau N."/>
            <person name="Field M."/>
            <person name="Frey P."/>
            <person name="Gelhaye E."/>
            <person name="Goldberg J."/>
            <person name="Grabherr M.G."/>
            <person name="Kodira C.D."/>
            <person name="Kohler A."/>
            <person name="Kuees U."/>
            <person name="Lindquist E.A."/>
            <person name="Lucas S.M."/>
            <person name="Mago R."/>
            <person name="Mauceli E."/>
            <person name="Morin E."/>
            <person name="Murat C."/>
            <person name="Pangilinan J.L."/>
            <person name="Park R."/>
            <person name="Pearson M."/>
            <person name="Quesneville H."/>
            <person name="Rouhier N."/>
            <person name="Sakthikumar S."/>
            <person name="Salamov A.A."/>
            <person name="Schmutz J."/>
            <person name="Selles B."/>
            <person name="Shapiro H."/>
            <person name="Tanguay P."/>
            <person name="Tuskan G.A."/>
            <person name="Henrissat B."/>
            <person name="Van de Peer Y."/>
            <person name="Rouze P."/>
            <person name="Ellis J.G."/>
            <person name="Dodds P.N."/>
            <person name="Schein J.E."/>
            <person name="Zhong S."/>
            <person name="Hamelin R.C."/>
            <person name="Grigoriev I.V."/>
            <person name="Szabo L.J."/>
            <person name="Martin F."/>
        </authorList>
    </citation>
    <scope>NUCLEOTIDE SEQUENCE [LARGE SCALE GENOMIC DNA]</scope>
    <source>
        <strain evidence="13">98AG31 / pathotype 3-4-7</strain>
    </source>
</reference>
<dbReference type="EC" id="1.10.3.2" evidence="4"/>
<dbReference type="Gene3D" id="2.60.40.420">
    <property type="entry name" value="Cupredoxins - blue copper proteins"/>
    <property type="match status" value="3"/>
</dbReference>
<name>F4RW99_MELLP</name>
<comment type="similarity">
    <text evidence="3">Belongs to the multicopper oxidase family.</text>
</comment>
<dbReference type="RefSeq" id="XP_007413493.1">
    <property type="nucleotide sequence ID" value="XM_007413431.1"/>
</dbReference>
<dbReference type="eggNOG" id="KOG1263">
    <property type="taxonomic scope" value="Eukaryota"/>
</dbReference>
<evidence type="ECO:0000256" key="1">
    <source>
        <dbReference type="ARBA" id="ARBA00000349"/>
    </source>
</evidence>
<dbReference type="CDD" id="cd13895">
    <property type="entry name" value="CuRO_3_AAO_like_2"/>
    <property type="match status" value="1"/>
</dbReference>
<comment type="catalytic activity">
    <reaction evidence="1">
        <text>4 hydroquinone + O2 = 4 benzosemiquinone + 2 H2O</text>
        <dbReference type="Rhea" id="RHEA:11276"/>
        <dbReference type="ChEBI" id="CHEBI:15377"/>
        <dbReference type="ChEBI" id="CHEBI:15379"/>
        <dbReference type="ChEBI" id="CHEBI:17594"/>
        <dbReference type="ChEBI" id="CHEBI:17977"/>
        <dbReference type="EC" id="1.10.3.2"/>
    </reaction>
</comment>
<dbReference type="Pfam" id="PF07732">
    <property type="entry name" value="Cu-oxidase_3"/>
    <property type="match status" value="1"/>
</dbReference>
<evidence type="ECO:0000259" key="9">
    <source>
        <dbReference type="Pfam" id="PF00394"/>
    </source>
</evidence>
<dbReference type="SUPFAM" id="SSF49503">
    <property type="entry name" value="Cupredoxins"/>
    <property type="match status" value="3"/>
</dbReference>
<feature type="domain" description="Plastocyanin-like" evidence="9">
    <location>
        <begin position="133"/>
        <end position="260"/>
    </location>
</feature>
<dbReference type="InterPro" id="IPR011706">
    <property type="entry name" value="Cu-oxidase_C"/>
</dbReference>
<feature type="non-terminal residue" evidence="12">
    <location>
        <position position="531"/>
    </location>
</feature>
<evidence type="ECO:0000256" key="3">
    <source>
        <dbReference type="ARBA" id="ARBA00010609"/>
    </source>
</evidence>
<evidence type="ECO:0000259" key="10">
    <source>
        <dbReference type="Pfam" id="PF07731"/>
    </source>
</evidence>